<gene>
    <name evidence="3" type="ORF">LITE_LOCUS40131</name>
</gene>
<organism evidence="3 4">
    <name type="scientific">Linum tenue</name>
    <dbReference type="NCBI Taxonomy" id="586396"/>
    <lineage>
        <taxon>Eukaryota</taxon>
        <taxon>Viridiplantae</taxon>
        <taxon>Streptophyta</taxon>
        <taxon>Embryophyta</taxon>
        <taxon>Tracheophyta</taxon>
        <taxon>Spermatophyta</taxon>
        <taxon>Magnoliopsida</taxon>
        <taxon>eudicotyledons</taxon>
        <taxon>Gunneridae</taxon>
        <taxon>Pentapetalae</taxon>
        <taxon>rosids</taxon>
        <taxon>fabids</taxon>
        <taxon>Malpighiales</taxon>
        <taxon>Linaceae</taxon>
        <taxon>Linum</taxon>
    </lineage>
</organism>
<dbReference type="Proteomes" id="UP001154282">
    <property type="component" value="Unassembled WGS sequence"/>
</dbReference>
<evidence type="ECO:0000313" key="4">
    <source>
        <dbReference type="Proteomes" id="UP001154282"/>
    </source>
</evidence>
<dbReference type="GO" id="GO:0000160">
    <property type="term" value="P:phosphorelay signal transduction system"/>
    <property type="evidence" value="ECO:0007669"/>
    <property type="project" value="InterPro"/>
</dbReference>
<evidence type="ECO:0000313" key="3">
    <source>
        <dbReference type="EMBL" id="CAI0474657.1"/>
    </source>
</evidence>
<protein>
    <recommendedName>
        <fullName evidence="2">Response regulatory domain-containing protein</fullName>
    </recommendedName>
</protein>
<dbReference type="SUPFAM" id="SSF52172">
    <property type="entry name" value="CheY-like"/>
    <property type="match status" value="1"/>
</dbReference>
<accession>A0AAV0PW64</accession>
<dbReference type="PROSITE" id="PS50110">
    <property type="entry name" value="RESPONSE_REGULATORY"/>
    <property type="match status" value="1"/>
</dbReference>
<dbReference type="InterPro" id="IPR011006">
    <property type="entry name" value="CheY-like_superfamily"/>
</dbReference>
<comment type="caution">
    <text evidence="3">The sequence shown here is derived from an EMBL/GenBank/DDBJ whole genome shotgun (WGS) entry which is preliminary data.</text>
</comment>
<dbReference type="Pfam" id="PF00072">
    <property type="entry name" value="Response_reg"/>
    <property type="match status" value="1"/>
</dbReference>
<evidence type="ECO:0000259" key="2">
    <source>
        <dbReference type="PROSITE" id="PS50110"/>
    </source>
</evidence>
<keyword evidence="1" id="KW-0597">Phosphoprotein</keyword>
<reference evidence="3" key="1">
    <citation type="submission" date="2022-08" db="EMBL/GenBank/DDBJ databases">
        <authorList>
            <person name="Gutierrez-Valencia J."/>
        </authorList>
    </citation>
    <scope>NUCLEOTIDE SEQUENCE</scope>
</reference>
<dbReference type="PANTHER" id="PTHR43228:SF1">
    <property type="entry name" value="TWO-COMPONENT RESPONSE REGULATOR ARR22"/>
    <property type="match status" value="1"/>
</dbReference>
<feature type="modified residue" description="4-aspartylphosphate" evidence="1">
    <location>
        <position position="70"/>
    </location>
</feature>
<keyword evidence="4" id="KW-1185">Reference proteome</keyword>
<name>A0AAV0PW64_9ROSI</name>
<evidence type="ECO:0000256" key="1">
    <source>
        <dbReference type="PROSITE-ProRule" id="PRU00169"/>
    </source>
</evidence>
<feature type="domain" description="Response regulatory" evidence="2">
    <location>
        <begin position="20"/>
        <end position="133"/>
    </location>
</feature>
<dbReference type="SMART" id="SM00448">
    <property type="entry name" value="REC"/>
    <property type="match status" value="1"/>
</dbReference>
<dbReference type="CDD" id="cd17546">
    <property type="entry name" value="REC_hyHK_CKI1_RcsC-like"/>
    <property type="match status" value="1"/>
</dbReference>
<dbReference type="AlphaFoldDB" id="A0AAV0PW64"/>
<dbReference type="Gene3D" id="3.40.50.2300">
    <property type="match status" value="1"/>
</dbReference>
<sequence>MYQNGSSSSYEINTETTPFRVLVVDDDRILRKMHKMMLTRLGIEVEVAVNGKEAVDLHLAGASFHLVLMDLQMPVMDGSQATKELRGMGVTSPIVGVTAACAEKAAFLASGLTDCVSKPLTISKIANYLPAPSPNNHANN</sequence>
<dbReference type="EMBL" id="CAMGYJ010000009">
    <property type="protein sequence ID" value="CAI0474657.1"/>
    <property type="molecule type" value="Genomic_DNA"/>
</dbReference>
<dbReference type="InterPro" id="IPR052048">
    <property type="entry name" value="ST_Response_Regulator"/>
</dbReference>
<dbReference type="PANTHER" id="PTHR43228">
    <property type="entry name" value="TWO-COMPONENT RESPONSE REGULATOR"/>
    <property type="match status" value="1"/>
</dbReference>
<proteinExistence type="predicted"/>
<dbReference type="InterPro" id="IPR001789">
    <property type="entry name" value="Sig_transdc_resp-reg_receiver"/>
</dbReference>